<evidence type="ECO:0000313" key="9">
    <source>
        <dbReference type="Proteomes" id="UP001372834"/>
    </source>
</evidence>
<evidence type="ECO:0008006" key="10">
    <source>
        <dbReference type="Google" id="ProtNLM"/>
    </source>
</evidence>
<dbReference type="Gene3D" id="3.40.50.150">
    <property type="entry name" value="Vaccinia Virus protein VP39"/>
    <property type="match status" value="1"/>
</dbReference>
<dbReference type="GO" id="GO:0035242">
    <property type="term" value="F:protein-arginine omega-N asymmetric methyltransferase activity"/>
    <property type="evidence" value="ECO:0007669"/>
    <property type="project" value="TreeGrafter"/>
</dbReference>
<dbReference type="GO" id="GO:0032259">
    <property type="term" value="P:methylation"/>
    <property type="evidence" value="ECO:0007669"/>
    <property type="project" value="UniProtKB-KW"/>
</dbReference>
<dbReference type="Pfam" id="PF13649">
    <property type="entry name" value="Methyltransf_25"/>
    <property type="match status" value="1"/>
</dbReference>
<name>A0AAN8PEU4_POLSC</name>
<dbReference type="InterPro" id="IPR029063">
    <property type="entry name" value="SAM-dependent_MTases_sf"/>
</dbReference>
<dbReference type="GO" id="GO:0042054">
    <property type="term" value="F:histone methyltransferase activity"/>
    <property type="evidence" value="ECO:0007669"/>
    <property type="project" value="TreeGrafter"/>
</dbReference>
<comment type="caution">
    <text evidence="8">The sequence shown here is derived from an EMBL/GenBank/DDBJ whole genome shotgun (WGS) entry which is preliminary data.</text>
</comment>
<feature type="region of interest" description="Disordered" evidence="5">
    <location>
        <begin position="335"/>
        <end position="356"/>
    </location>
</feature>
<dbReference type="CDD" id="cd02440">
    <property type="entry name" value="AdoMet_MTases"/>
    <property type="match status" value="1"/>
</dbReference>
<keyword evidence="1 4" id="KW-0489">Methyltransferase</keyword>
<dbReference type="Proteomes" id="UP001372834">
    <property type="component" value="Unassembled WGS sequence"/>
</dbReference>
<evidence type="ECO:0000313" key="8">
    <source>
        <dbReference type="EMBL" id="KAK6629252.1"/>
    </source>
</evidence>
<sequence>MSGDDYFKEYERVEMQRLMLDDRPRTEAYKSVILDSRNSIKGKVILDVGSGTGILSMFCAQAGAKKVYAVEASAMAKLSKEIIKENNLSDVIEVHQCLVEELELTEQVDVIVSEWMGFFLFHEGMLSAVIEARDRFLKPDGVIIPESADLWVAPCRLPRYFDYWDNVYGLKMQTLGKFQRENQKEPVVTDVEEMDLMAEESVVKSVVLKTVTPDELKQFKFRTLVPATRDGKYQGLCLWFVCNFSIDEDNLFFLSTKPGEPKTHWKQTAVVFPFDIEVEKGDPIAFEIVFRNRLDDARKYSIEVTMLDPEKEEHPTPCYCKMTKCVVIQKYLEERSNREEDDENILVDDEDDEGQS</sequence>
<dbReference type="InterPro" id="IPR055135">
    <property type="entry name" value="PRMT_dom"/>
</dbReference>
<evidence type="ECO:0000256" key="3">
    <source>
        <dbReference type="ARBA" id="ARBA00022691"/>
    </source>
</evidence>
<proteinExistence type="predicted"/>
<reference evidence="8 9" key="1">
    <citation type="submission" date="2023-10" db="EMBL/GenBank/DDBJ databases">
        <title>Genomes of two closely related lineages of the louse Polyplax serrata with different host specificities.</title>
        <authorList>
            <person name="Martinu J."/>
            <person name="Tarabai H."/>
            <person name="Stefka J."/>
            <person name="Hypsa V."/>
        </authorList>
    </citation>
    <scope>NUCLEOTIDE SEQUENCE [LARGE SCALE GENOMIC DNA]</scope>
    <source>
        <strain evidence="8">HR10_N</strain>
    </source>
</reference>
<protein>
    <recommendedName>
        <fullName evidence="10">Protein arginine N-methyltransferase 6</fullName>
    </recommendedName>
</protein>
<dbReference type="PROSITE" id="PS51678">
    <property type="entry name" value="SAM_MT_PRMT"/>
    <property type="match status" value="1"/>
</dbReference>
<evidence type="ECO:0000256" key="2">
    <source>
        <dbReference type="ARBA" id="ARBA00022679"/>
    </source>
</evidence>
<dbReference type="Gene3D" id="2.70.160.11">
    <property type="entry name" value="Hnrnp arginine n-methyltransferase1"/>
    <property type="match status" value="1"/>
</dbReference>
<dbReference type="Pfam" id="PF22528">
    <property type="entry name" value="PRMT_C"/>
    <property type="match status" value="1"/>
</dbReference>
<dbReference type="AlphaFoldDB" id="A0AAN8PEU4"/>
<dbReference type="SUPFAM" id="SSF53335">
    <property type="entry name" value="S-adenosyl-L-methionine-dependent methyltransferases"/>
    <property type="match status" value="1"/>
</dbReference>
<dbReference type="InterPro" id="IPR025799">
    <property type="entry name" value="Arg_MeTrfase"/>
</dbReference>
<dbReference type="FunFam" id="3.40.50.150:FF:000016">
    <property type="entry name" value="Protein arginine N-methyltransferase 6"/>
    <property type="match status" value="1"/>
</dbReference>
<keyword evidence="3 4" id="KW-0949">S-adenosyl-L-methionine</keyword>
<dbReference type="InterPro" id="IPR041698">
    <property type="entry name" value="Methyltransf_25"/>
</dbReference>
<dbReference type="PANTHER" id="PTHR11006:SF122">
    <property type="entry name" value="ARGININE METHYLTRANSFERASE 8"/>
    <property type="match status" value="1"/>
</dbReference>
<dbReference type="EMBL" id="JAWJWE010000036">
    <property type="protein sequence ID" value="KAK6629252.1"/>
    <property type="molecule type" value="Genomic_DNA"/>
</dbReference>
<dbReference type="PANTHER" id="PTHR11006">
    <property type="entry name" value="PROTEIN ARGININE N-METHYLTRANSFERASE"/>
    <property type="match status" value="1"/>
</dbReference>
<feature type="domain" description="Methyltransferase" evidence="6">
    <location>
        <begin position="45"/>
        <end position="141"/>
    </location>
</feature>
<evidence type="ECO:0000256" key="5">
    <source>
        <dbReference type="SAM" id="MobiDB-lite"/>
    </source>
</evidence>
<organism evidence="8 9">
    <name type="scientific">Polyplax serrata</name>
    <name type="common">Common mouse louse</name>
    <dbReference type="NCBI Taxonomy" id="468196"/>
    <lineage>
        <taxon>Eukaryota</taxon>
        <taxon>Metazoa</taxon>
        <taxon>Ecdysozoa</taxon>
        <taxon>Arthropoda</taxon>
        <taxon>Hexapoda</taxon>
        <taxon>Insecta</taxon>
        <taxon>Pterygota</taxon>
        <taxon>Neoptera</taxon>
        <taxon>Paraneoptera</taxon>
        <taxon>Psocodea</taxon>
        <taxon>Troctomorpha</taxon>
        <taxon>Phthiraptera</taxon>
        <taxon>Anoplura</taxon>
        <taxon>Polyplacidae</taxon>
        <taxon>Polyplax</taxon>
    </lineage>
</organism>
<dbReference type="GO" id="GO:0005634">
    <property type="term" value="C:nucleus"/>
    <property type="evidence" value="ECO:0007669"/>
    <property type="project" value="TreeGrafter"/>
</dbReference>
<evidence type="ECO:0000256" key="1">
    <source>
        <dbReference type="ARBA" id="ARBA00022603"/>
    </source>
</evidence>
<feature type="domain" description="Protein arginine N-methyltransferase" evidence="7">
    <location>
        <begin position="147"/>
        <end position="304"/>
    </location>
</feature>
<accession>A0AAN8PEU4</accession>
<evidence type="ECO:0000259" key="7">
    <source>
        <dbReference type="Pfam" id="PF22528"/>
    </source>
</evidence>
<feature type="compositionally biased region" description="Acidic residues" evidence="5">
    <location>
        <begin position="339"/>
        <end position="356"/>
    </location>
</feature>
<keyword evidence="2 4" id="KW-0808">Transferase</keyword>
<gene>
    <name evidence="8" type="ORF">RUM43_003069</name>
</gene>
<dbReference type="GO" id="GO:0035241">
    <property type="term" value="F:protein-arginine omega-N monomethyltransferase activity"/>
    <property type="evidence" value="ECO:0007669"/>
    <property type="project" value="TreeGrafter"/>
</dbReference>
<evidence type="ECO:0000256" key="4">
    <source>
        <dbReference type="PROSITE-ProRule" id="PRU01015"/>
    </source>
</evidence>
<evidence type="ECO:0000259" key="6">
    <source>
        <dbReference type="Pfam" id="PF13649"/>
    </source>
</evidence>